<dbReference type="InterPro" id="IPR036938">
    <property type="entry name" value="PAP2/HPO_sf"/>
</dbReference>
<evidence type="ECO:0000313" key="4">
    <source>
        <dbReference type="EMBL" id="HER95267.1"/>
    </source>
</evidence>
<feature type="transmembrane region" description="Helical" evidence="1">
    <location>
        <begin position="82"/>
        <end position="104"/>
    </location>
</feature>
<keyword evidence="1" id="KW-0472">Membrane</keyword>
<feature type="chain" id="PRO_5031405666" evidence="2">
    <location>
        <begin position="22"/>
        <end position="196"/>
    </location>
</feature>
<name>A0A7V2AZ12_RHOMR</name>
<proteinExistence type="predicted"/>
<dbReference type="PANTHER" id="PTHR14969:SF13">
    <property type="entry name" value="AT30094P"/>
    <property type="match status" value="1"/>
</dbReference>
<sequence length="196" mass="21039">MSFRWLWLFIGAWGISVAAQAQSACTGRDAVDLRLLCTVYHTDSPALSTYLQVVDKTAYPFFAGLTAVAWGAAFYDKMPETAAWQITLTAAGTTVAVLALKAVVARPRPFAQWDDIEARGSQPTSHAFPSGHAALAFALATSWSLQARAIYVTVPAYVWAGSVAVARLWRGVHYPSDVLAGALLGSGMALLVYALW</sequence>
<dbReference type="Pfam" id="PF01569">
    <property type="entry name" value="PAP2"/>
    <property type="match status" value="1"/>
</dbReference>
<feature type="signal peptide" evidence="2">
    <location>
        <begin position="1"/>
        <end position="21"/>
    </location>
</feature>
<gene>
    <name evidence="4" type="ORF">ENO59_01905</name>
</gene>
<feature type="transmembrane region" description="Helical" evidence="1">
    <location>
        <begin position="178"/>
        <end position="195"/>
    </location>
</feature>
<evidence type="ECO:0000256" key="1">
    <source>
        <dbReference type="SAM" id="Phobius"/>
    </source>
</evidence>
<dbReference type="InterPro" id="IPR000326">
    <property type="entry name" value="PAP2/HPO"/>
</dbReference>
<protein>
    <submittedName>
        <fullName evidence="4">Phosphatase PAP2 family protein</fullName>
    </submittedName>
</protein>
<organism evidence="4">
    <name type="scientific">Rhodothermus marinus</name>
    <name type="common">Rhodothermus obamensis</name>
    <dbReference type="NCBI Taxonomy" id="29549"/>
    <lineage>
        <taxon>Bacteria</taxon>
        <taxon>Pseudomonadati</taxon>
        <taxon>Rhodothermota</taxon>
        <taxon>Rhodothermia</taxon>
        <taxon>Rhodothermales</taxon>
        <taxon>Rhodothermaceae</taxon>
        <taxon>Rhodothermus</taxon>
    </lineage>
</organism>
<feature type="transmembrane region" description="Helical" evidence="1">
    <location>
        <begin position="149"/>
        <end position="166"/>
    </location>
</feature>
<feature type="transmembrane region" description="Helical" evidence="1">
    <location>
        <begin position="57"/>
        <end position="75"/>
    </location>
</feature>
<comment type="caution">
    <text evidence="4">The sequence shown here is derived from an EMBL/GenBank/DDBJ whole genome shotgun (WGS) entry which is preliminary data.</text>
</comment>
<dbReference type="SUPFAM" id="SSF48317">
    <property type="entry name" value="Acid phosphatase/Vanadium-dependent haloperoxidase"/>
    <property type="match status" value="1"/>
</dbReference>
<reference evidence="4" key="1">
    <citation type="journal article" date="2020" name="mSystems">
        <title>Genome- and Community-Level Interaction Insights into Carbon Utilization and Element Cycling Functions of Hydrothermarchaeota in Hydrothermal Sediment.</title>
        <authorList>
            <person name="Zhou Z."/>
            <person name="Liu Y."/>
            <person name="Xu W."/>
            <person name="Pan J."/>
            <person name="Luo Z.H."/>
            <person name="Li M."/>
        </authorList>
    </citation>
    <scope>NUCLEOTIDE SEQUENCE [LARGE SCALE GENOMIC DNA]</scope>
    <source>
        <strain evidence="4">SpSt-143</strain>
    </source>
</reference>
<dbReference type="AlphaFoldDB" id="A0A7V2AZ12"/>
<keyword evidence="1" id="KW-0812">Transmembrane</keyword>
<dbReference type="Gene3D" id="1.20.144.10">
    <property type="entry name" value="Phosphatidic acid phosphatase type 2/haloperoxidase"/>
    <property type="match status" value="1"/>
</dbReference>
<keyword evidence="1" id="KW-1133">Transmembrane helix</keyword>
<evidence type="ECO:0000259" key="3">
    <source>
        <dbReference type="SMART" id="SM00014"/>
    </source>
</evidence>
<dbReference type="EMBL" id="DSGB01000002">
    <property type="protein sequence ID" value="HER95267.1"/>
    <property type="molecule type" value="Genomic_DNA"/>
</dbReference>
<dbReference type="PANTHER" id="PTHR14969">
    <property type="entry name" value="SPHINGOSINE-1-PHOSPHATE PHOSPHOHYDROLASE"/>
    <property type="match status" value="1"/>
</dbReference>
<feature type="domain" description="Phosphatidic acid phosphatase type 2/haloperoxidase" evidence="3">
    <location>
        <begin position="86"/>
        <end position="193"/>
    </location>
</feature>
<dbReference type="SMART" id="SM00014">
    <property type="entry name" value="acidPPc"/>
    <property type="match status" value="1"/>
</dbReference>
<evidence type="ECO:0000256" key="2">
    <source>
        <dbReference type="SAM" id="SignalP"/>
    </source>
</evidence>
<keyword evidence="2" id="KW-0732">Signal</keyword>
<accession>A0A7V2AZ12</accession>